<reference evidence="1 2" key="1">
    <citation type="submission" date="2020-07" db="EMBL/GenBank/DDBJ databases">
        <title>Definition of the novel symbiovar canariense within Mesorhizobium novociceri, a new species of genus Mesorhizobium nodulating Cicer canariense in the Caldera de Taburiente National Park (La Palma, Canary Islands).</title>
        <authorList>
            <person name="Leon-Barrios M."/>
            <person name="Perez-Yepez J."/>
            <person name="Flores-Felix J.D."/>
            <person name="Ramirez-Baena M.H."/>
            <person name="Pulido-Suarez L."/>
            <person name="Igual J.M."/>
            <person name="Velazquez E."/>
            <person name="Peix A."/>
        </authorList>
    </citation>
    <scope>NUCLEOTIDE SEQUENCE [LARGE SCALE GENOMIC DNA]</scope>
    <source>
        <strain evidence="1 2">CCANP35</strain>
    </source>
</reference>
<accession>A0A838B297</accession>
<evidence type="ECO:0000313" key="2">
    <source>
        <dbReference type="Proteomes" id="UP000558284"/>
    </source>
</evidence>
<dbReference type="RefSeq" id="WP_181057597.1">
    <property type="nucleotide sequence ID" value="NZ_JACDTY010000004.1"/>
</dbReference>
<sequence length="86" mass="10410">MKEVRIRFVDPEKSTIHRIRNFGEDIWRSFREEKRVTINLEEIDRAQDQIAYLAHGAFLRRSLTEVHRLLKVHFMENEVVIETCSR</sequence>
<dbReference type="Proteomes" id="UP000558284">
    <property type="component" value="Unassembled WGS sequence"/>
</dbReference>
<organism evidence="1 2">
    <name type="scientific">Mesorhizobium neociceri</name>
    <dbReference type="NCBI Taxonomy" id="1307853"/>
    <lineage>
        <taxon>Bacteria</taxon>
        <taxon>Pseudomonadati</taxon>
        <taxon>Pseudomonadota</taxon>
        <taxon>Alphaproteobacteria</taxon>
        <taxon>Hyphomicrobiales</taxon>
        <taxon>Phyllobacteriaceae</taxon>
        <taxon>Mesorhizobium</taxon>
    </lineage>
</organism>
<dbReference type="EMBL" id="JACDTY010000004">
    <property type="protein sequence ID" value="MBA1140958.1"/>
    <property type="molecule type" value="Genomic_DNA"/>
</dbReference>
<name>A0A838B297_9HYPH</name>
<gene>
    <name evidence="1" type="ORF">H0241_11905</name>
</gene>
<evidence type="ECO:0000313" key="1">
    <source>
        <dbReference type="EMBL" id="MBA1140958.1"/>
    </source>
</evidence>
<comment type="caution">
    <text evidence="1">The sequence shown here is derived from an EMBL/GenBank/DDBJ whole genome shotgun (WGS) entry which is preliminary data.</text>
</comment>
<proteinExistence type="predicted"/>
<protein>
    <submittedName>
        <fullName evidence="1">Uncharacterized protein</fullName>
    </submittedName>
</protein>
<keyword evidence="2" id="KW-1185">Reference proteome</keyword>
<dbReference type="AlphaFoldDB" id="A0A838B297"/>